<protein>
    <submittedName>
        <fullName evidence="7">Glutathione peroxidase</fullName>
    </submittedName>
</protein>
<dbReference type="PANTHER" id="PTHR11592:SF88">
    <property type="entry name" value="GLUTATHIONE PEROXIDASE-RELATED"/>
    <property type="match status" value="1"/>
</dbReference>
<dbReference type="OrthoDB" id="446890at2759"/>
<dbReference type="GO" id="GO:0006979">
    <property type="term" value="P:response to oxidative stress"/>
    <property type="evidence" value="ECO:0007669"/>
    <property type="project" value="InterPro"/>
</dbReference>
<dbReference type="EMBL" id="FO082265">
    <property type="protein sequence ID" value="CCO19803.1"/>
    <property type="molecule type" value="Genomic_DNA"/>
</dbReference>
<dbReference type="Gene3D" id="3.40.30.10">
    <property type="entry name" value="Glutaredoxin"/>
    <property type="match status" value="1"/>
</dbReference>
<evidence type="ECO:0000256" key="1">
    <source>
        <dbReference type="ARBA" id="ARBA00004613"/>
    </source>
</evidence>
<evidence type="ECO:0000256" key="4">
    <source>
        <dbReference type="ARBA" id="ARBA00022559"/>
    </source>
</evidence>
<evidence type="ECO:0000256" key="6">
    <source>
        <dbReference type="ARBA" id="ARBA00023002"/>
    </source>
</evidence>
<reference evidence="7 8" key="1">
    <citation type="submission" date="2011-10" db="EMBL/GenBank/DDBJ databases">
        <authorList>
            <person name="Genoscope - CEA"/>
        </authorList>
    </citation>
    <scope>NUCLEOTIDE SEQUENCE [LARGE SCALE GENOMIC DNA]</scope>
    <source>
        <strain evidence="7 8">RCC 1105</strain>
    </source>
</reference>
<keyword evidence="8" id="KW-1185">Reference proteome</keyword>
<dbReference type="GO" id="GO:0004602">
    <property type="term" value="F:glutathione peroxidase activity"/>
    <property type="evidence" value="ECO:0007669"/>
    <property type="project" value="TreeGrafter"/>
</dbReference>
<dbReference type="InterPro" id="IPR029760">
    <property type="entry name" value="GPX_CS"/>
</dbReference>
<dbReference type="RefSeq" id="XP_007509346.1">
    <property type="nucleotide sequence ID" value="XM_007509284.1"/>
</dbReference>
<gene>
    <name evidence="7" type="ordered locus">Bathy14g02780</name>
</gene>
<dbReference type="InterPro" id="IPR036249">
    <property type="entry name" value="Thioredoxin-like_sf"/>
</dbReference>
<evidence type="ECO:0000256" key="2">
    <source>
        <dbReference type="ARBA" id="ARBA00006926"/>
    </source>
</evidence>
<dbReference type="PANTHER" id="PTHR11592">
    <property type="entry name" value="GLUTATHIONE PEROXIDASE"/>
    <property type="match status" value="1"/>
</dbReference>
<organism evidence="7 8">
    <name type="scientific">Bathycoccus prasinos</name>
    <dbReference type="NCBI Taxonomy" id="41875"/>
    <lineage>
        <taxon>Eukaryota</taxon>
        <taxon>Viridiplantae</taxon>
        <taxon>Chlorophyta</taxon>
        <taxon>Mamiellophyceae</taxon>
        <taxon>Mamiellales</taxon>
        <taxon>Bathycoccaceae</taxon>
        <taxon>Bathycoccus</taxon>
    </lineage>
</organism>
<dbReference type="eggNOG" id="KOG1651">
    <property type="taxonomic scope" value="Eukaryota"/>
</dbReference>
<dbReference type="InterPro" id="IPR000889">
    <property type="entry name" value="Glutathione_peroxidase"/>
</dbReference>
<dbReference type="STRING" id="41875.K8FCS5"/>
<accession>K8FCS5</accession>
<evidence type="ECO:0000313" key="8">
    <source>
        <dbReference type="Proteomes" id="UP000198341"/>
    </source>
</evidence>
<dbReference type="GeneID" id="19011876"/>
<dbReference type="KEGG" id="bpg:Bathy14g02780"/>
<dbReference type="Proteomes" id="UP000198341">
    <property type="component" value="Chromosome 14"/>
</dbReference>
<name>K8FCS5_9CHLO</name>
<dbReference type="PROSITE" id="PS00763">
    <property type="entry name" value="GLUTATHIONE_PEROXID_2"/>
    <property type="match status" value="1"/>
</dbReference>
<comment type="subcellular location">
    <subcellularLocation>
        <location evidence="1">Secreted</location>
    </subcellularLocation>
</comment>
<keyword evidence="5" id="KW-0732">Signal</keyword>
<keyword evidence="6" id="KW-0560">Oxidoreductase</keyword>
<dbReference type="GO" id="GO:0005576">
    <property type="term" value="C:extracellular region"/>
    <property type="evidence" value="ECO:0007669"/>
    <property type="project" value="UniProtKB-SubCell"/>
</dbReference>
<comment type="similarity">
    <text evidence="2">Belongs to the glutathione peroxidase family.</text>
</comment>
<keyword evidence="4 7" id="KW-0575">Peroxidase</keyword>
<keyword evidence="3" id="KW-0964">Secreted</keyword>
<dbReference type="SUPFAM" id="SSF52833">
    <property type="entry name" value="Thioredoxin-like"/>
    <property type="match status" value="1"/>
</dbReference>
<evidence type="ECO:0000256" key="5">
    <source>
        <dbReference type="ARBA" id="ARBA00022729"/>
    </source>
</evidence>
<dbReference type="AlphaFoldDB" id="K8FCS5"/>
<evidence type="ECO:0000256" key="3">
    <source>
        <dbReference type="ARBA" id="ARBA00022525"/>
    </source>
</evidence>
<dbReference type="Pfam" id="PF00255">
    <property type="entry name" value="GSHPx"/>
    <property type="match status" value="1"/>
</dbReference>
<sequence length="189" mass="21919">MALIQKHAVTPSHPSIRKWRHRAQSSCMKKNTTVLLLLDFIQLNTLAEKYGEDLIILGFPCNQFGHQCYEKDFELLNTLKYVRPGDGYAPKFQLMTKSVVNGDEQEALWTFLKDSIPYPCDDRGGTGSDFIYKTQPNDKPIQWSPVRRNDVSWNFEKFLIDKEGVPFKRYSPKFENKDIVPDIDSLLNK</sequence>
<proteinExistence type="inferred from homology"/>
<evidence type="ECO:0000313" key="7">
    <source>
        <dbReference type="EMBL" id="CCO19803.1"/>
    </source>
</evidence>
<dbReference type="PROSITE" id="PS51355">
    <property type="entry name" value="GLUTATHIONE_PEROXID_3"/>
    <property type="match status" value="1"/>
</dbReference>